<sequence>MAPAVQHTLADQKQDLVASYAVQGQQALAVFGLPLVLLRFRRPFSLSRLTREYSVLSLVAGPVTGAGYGLYQTQTKSDADVVKWATERRASWGLKRREDYGVVGGAIGALALPAVLLRRAPLVQLATAGFSLGTAAGVLSHYAAGPVVPGAVPDAPRDAIIFIYEHLRSSGHTLMVGYIPLELVHLIASAALAVGNHPVEDERSARSKLAKNLSLVCRAWRPVGQAALFGTFKLYVGQQDGFLRDRQRSHLFSFVRELVVPGNSSSAKMDKNIVRCRRECDQLRRLCLDNPLAWSVWFARTRRPAPVASVAEFSIGESHVSEKRAPDLVSVLKGASLLPEVTKFAIRLTAASDPGPALPDLAGSAPWSKVQDLAVSIVQAPQGQLHKTFLRELPNLFLLDRLASLDLEQVCKADLDSYVVVLQRTTSLRRLGLGCLPTDLSRVADAVGPVLAGMTSLEVFKLRATDSLERRSGGKERLPASLFANLPRTLVVVDVDLRPDSAAEQAFLEDRLGSPLEAWTTTKSAWIAPRHNEVVYAIARWVKRRDERDGTRAWAREV</sequence>
<protein>
    <submittedName>
        <fullName evidence="1">Uncharacterized protein</fullName>
    </submittedName>
</protein>
<dbReference type="Proteomes" id="UP000053890">
    <property type="component" value="Unassembled WGS sequence"/>
</dbReference>
<dbReference type="AlphaFoldDB" id="A0A0P9GIC0"/>
<keyword evidence="2" id="KW-1185">Reference proteome</keyword>
<reference evidence="1 2" key="1">
    <citation type="journal article" date="2015" name="Front. Microbiol.">
        <title>Genome sequence of the plant growth promoting endophytic yeast Rhodotorula graminis WP1.</title>
        <authorList>
            <person name="Firrincieli A."/>
            <person name="Otillar R."/>
            <person name="Salamov A."/>
            <person name="Schmutz J."/>
            <person name="Khan Z."/>
            <person name="Redman R.S."/>
            <person name="Fleck N.D."/>
            <person name="Lindquist E."/>
            <person name="Grigoriev I.V."/>
            <person name="Doty S.L."/>
        </authorList>
    </citation>
    <scope>NUCLEOTIDE SEQUENCE [LARGE SCALE GENOMIC DNA]</scope>
    <source>
        <strain evidence="1 2">WP1</strain>
    </source>
</reference>
<organism evidence="1 2">
    <name type="scientific">Rhodotorula graminis (strain WP1)</name>
    <dbReference type="NCBI Taxonomy" id="578459"/>
    <lineage>
        <taxon>Eukaryota</taxon>
        <taxon>Fungi</taxon>
        <taxon>Dikarya</taxon>
        <taxon>Basidiomycota</taxon>
        <taxon>Pucciniomycotina</taxon>
        <taxon>Microbotryomycetes</taxon>
        <taxon>Sporidiobolales</taxon>
        <taxon>Sporidiobolaceae</taxon>
        <taxon>Rhodotorula</taxon>
    </lineage>
</organism>
<gene>
    <name evidence="1" type="ORF">RHOBADRAFT_55417</name>
</gene>
<proteinExistence type="predicted"/>
<evidence type="ECO:0000313" key="1">
    <source>
        <dbReference type="EMBL" id="KPV72718.1"/>
    </source>
</evidence>
<dbReference type="RefSeq" id="XP_018268767.1">
    <property type="nucleotide sequence ID" value="XM_018417834.1"/>
</dbReference>
<dbReference type="EMBL" id="KQ474085">
    <property type="protein sequence ID" value="KPV72718.1"/>
    <property type="molecule type" value="Genomic_DNA"/>
</dbReference>
<evidence type="ECO:0000313" key="2">
    <source>
        <dbReference type="Proteomes" id="UP000053890"/>
    </source>
</evidence>
<accession>A0A0P9GIC0</accession>
<dbReference type="GeneID" id="28978282"/>
<name>A0A0P9GIC0_RHOGW</name>